<comment type="similarity">
    <text evidence="2">Belongs to the ferric reductase (FRE) family.</text>
</comment>
<dbReference type="InterPro" id="IPR051410">
    <property type="entry name" value="Ferric/Cupric_Reductase"/>
</dbReference>
<evidence type="ECO:0000256" key="3">
    <source>
        <dbReference type="ARBA" id="ARBA00022448"/>
    </source>
</evidence>
<keyword evidence="4 11" id="KW-0812">Transmembrane</keyword>
<feature type="transmembrane region" description="Helical" evidence="11">
    <location>
        <begin position="298"/>
        <end position="319"/>
    </location>
</feature>
<evidence type="ECO:0000259" key="13">
    <source>
        <dbReference type="PROSITE" id="PS51384"/>
    </source>
</evidence>
<evidence type="ECO:0000256" key="4">
    <source>
        <dbReference type="ARBA" id="ARBA00022692"/>
    </source>
</evidence>
<evidence type="ECO:0000256" key="6">
    <source>
        <dbReference type="ARBA" id="ARBA00022989"/>
    </source>
</evidence>
<comment type="caution">
    <text evidence="14">The sequence shown here is derived from an EMBL/GenBank/DDBJ whole genome shotgun (WGS) entry which is preliminary data.</text>
</comment>
<evidence type="ECO:0000256" key="10">
    <source>
        <dbReference type="ARBA" id="ARBA00023180"/>
    </source>
</evidence>
<keyword evidence="6 11" id="KW-1133">Transmembrane helix</keyword>
<feature type="signal peptide" evidence="12">
    <location>
        <begin position="1"/>
        <end position="21"/>
    </location>
</feature>
<feature type="transmembrane region" description="Helical" evidence="11">
    <location>
        <begin position="425"/>
        <end position="442"/>
    </location>
</feature>
<dbReference type="SFLD" id="SFLDS00052">
    <property type="entry name" value="Ferric_Reductase_Domain"/>
    <property type="match status" value="1"/>
</dbReference>
<dbReference type="InterPro" id="IPR013130">
    <property type="entry name" value="Fe3_Rdtase_TM_dom"/>
</dbReference>
<evidence type="ECO:0000313" key="14">
    <source>
        <dbReference type="EMBL" id="RDW75513.1"/>
    </source>
</evidence>
<dbReference type="PROSITE" id="PS51384">
    <property type="entry name" value="FAD_FR"/>
    <property type="match status" value="1"/>
</dbReference>
<evidence type="ECO:0000256" key="1">
    <source>
        <dbReference type="ARBA" id="ARBA00004141"/>
    </source>
</evidence>
<dbReference type="GO" id="GO:0005886">
    <property type="term" value="C:plasma membrane"/>
    <property type="evidence" value="ECO:0007669"/>
    <property type="project" value="TreeGrafter"/>
</dbReference>
<keyword evidence="7" id="KW-0560">Oxidoreductase</keyword>
<keyword evidence="10" id="KW-0325">Glycoprotein</keyword>
<dbReference type="InterPro" id="IPR013112">
    <property type="entry name" value="FAD-bd_8"/>
</dbReference>
<protein>
    <recommendedName>
        <fullName evidence="13">FAD-binding FR-type domain-containing protein</fullName>
    </recommendedName>
</protein>
<evidence type="ECO:0000256" key="12">
    <source>
        <dbReference type="SAM" id="SignalP"/>
    </source>
</evidence>
<keyword evidence="5" id="KW-0249">Electron transport</keyword>
<dbReference type="GO" id="GO:0006826">
    <property type="term" value="P:iron ion transport"/>
    <property type="evidence" value="ECO:0007669"/>
    <property type="project" value="TreeGrafter"/>
</dbReference>
<evidence type="ECO:0000256" key="5">
    <source>
        <dbReference type="ARBA" id="ARBA00022982"/>
    </source>
</evidence>
<dbReference type="Pfam" id="PF01794">
    <property type="entry name" value="Ferric_reduct"/>
    <property type="match status" value="1"/>
</dbReference>
<sequence>MGITIPSFILCLFLFIHHANASENGIVGFGISLYQDLCCQSCHDSLSSLYLNCTTFSADSSMAMDMGMGMSMDMSGTTSDECYASNIPWLQTMAYCIQQNCNADGYSAEKQAKCFSTQAVAGASQPTFQDSLPAVAPTVELSADAMWLNITSLVNRDTYYATHGTLGEFARSEYIHTRYSVMLYLIVIGICIGTGILAQTRSVFPGLQKKLQISTPWAKLQQYIFLPALFGSRHLEPLPGNIGYVPGRTLSIFISVYIIMNIILSSVSFRNFWPNVWFSSKQFEMCEYVGNRTGTLSLVNMSMAILFASRNNILIALTGWSQTTFLTLHRWASRVAALQAVVHSVAYTVAYFEPGSGGAAGYAAEAAKPFYWWGIIATIALCLTTAFAILPIRIRFYELFLITHIVLVIIALVGCWYHLVPHFGFIYGYQVWLYIAFAFWSADRLARLVRVAYYNRRGSSTAVVEALPDCDIMQVSVFLPVAWEFGPGQHTFLYVPGLGKFWENHPFSIAGWKKQGQSFPTASTSASLSDSTVKEKKVKNSGAVSLAIDLGSQPSLTRTRQAAQSQQTHIQDRPSIQFLIRAHSGMTATLQRRLFSSPSSSSMEMPVYTEGPYAGHRATLQPLSCADTVLCLVGGIGITHALGFIQEYASANLQRGEGVGKNPGTMKKAKRFILAWSAREMVLIEHVKQNFLVQQDGIEGIEYSFWCTGLPNLVAQDLDSMDNGSQRAVKSVSIAAGRMDMEAVIRSSLETGYHTTVLVCGPGSMADEATRQIVNCVKDGFKVDLIEEAYAW</sequence>
<dbReference type="OrthoDB" id="167398at2759"/>
<feature type="transmembrane region" description="Helical" evidence="11">
    <location>
        <begin position="370"/>
        <end position="392"/>
    </location>
</feature>
<dbReference type="InterPro" id="IPR013121">
    <property type="entry name" value="Fe_red_NAD-bd_6"/>
</dbReference>
<accession>A0A3D8RN90</accession>
<dbReference type="GO" id="GO:0006879">
    <property type="term" value="P:intracellular iron ion homeostasis"/>
    <property type="evidence" value="ECO:0007669"/>
    <property type="project" value="TreeGrafter"/>
</dbReference>
<reference evidence="14 15" key="1">
    <citation type="journal article" date="2018" name="IMA Fungus">
        <title>IMA Genome-F 9: Draft genome sequence of Annulohypoxylon stygium, Aspergillus mulundensis, Berkeleyomyces basicola (syn. Thielaviopsis basicola), Ceratocystis smalleyi, two Cercospora beticola strains, Coleophoma cylindrospora, Fusarium fracticaudum, Phialophora cf. hyalina, and Morchella septimelata.</title>
        <authorList>
            <person name="Wingfield B.D."/>
            <person name="Bills G.F."/>
            <person name="Dong Y."/>
            <person name="Huang W."/>
            <person name="Nel W.J."/>
            <person name="Swalarsk-Parry B.S."/>
            <person name="Vaghefi N."/>
            <person name="Wilken P.M."/>
            <person name="An Z."/>
            <person name="de Beer Z.W."/>
            <person name="De Vos L."/>
            <person name="Chen L."/>
            <person name="Duong T.A."/>
            <person name="Gao Y."/>
            <person name="Hammerbacher A."/>
            <person name="Kikkert J.R."/>
            <person name="Li Y."/>
            <person name="Li H."/>
            <person name="Li K."/>
            <person name="Li Q."/>
            <person name="Liu X."/>
            <person name="Ma X."/>
            <person name="Naidoo K."/>
            <person name="Pethybridge S.J."/>
            <person name="Sun J."/>
            <person name="Steenkamp E.T."/>
            <person name="van der Nest M.A."/>
            <person name="van Wyk S."/>
            <person name="Wingfield M.J."/>
            <person name="Xiong C."/>
            <person name="Yue Q."/>
            <person name="Zhang X."/>
        </authorList>
    </citation>
    <scope>NUCLEOTIDE SEQUENCE [LARGE SCALE GENOMIC DNA]</scope>
    <source>
        <strain evidence="14 15">BP6252</strain>
    </source>
</reference>
<proteinExistence type="inferred from homology"/>
<dbReference type="EMBL" id="PDLM01000006">
    <property type="protein sequence ID" value="RDW75513.1"/>
    <property type="molecule type" value="Genomic_DNA"/>
</dbReference>
<dbReference type="PANTHER" id="PTHR32361">
    <property type="entry name" value="FERRIC/CUPRIC REDUCTASE TRANSMEMBRANE COMPONENT"/>
    <property type="match status" value="1"/>
</dbReference>
<comment type="subcellular location">
    <subcellularLocation>
        <location evidence="1">Membrane</location>
        <topology evidence="1">Multi-pass membrane protein</topology>
    </subcellularLocation>
</comment>
<evidence type="ECO:0000313" key="15">
    <source>
        <dbReference type="Proteomes" id="UP000256645"/>
    </source>
</evidence>
<dbReference type="AlphaFoldDB" id="A0A3D8RN90"/>
<dbReference type="Pfam" id="PF08030">
    <property type="entry name" value="NAD_binding_6"/>
    <property type="match status" value="1"/>
</dbReference>
<feature type="transmembrane region" description="Helical" evidence="11">
    <location>
        <begin position="250"/>
        <end position="269"/>
    </location>
</feature>
<dbReference type="Pfam" id="PF08022">
    <property type="entry name" value="FAD_binding_8"/>
    <property type="match status" value="1"/>
</dbReference>
<feature type="chain" id="PRO_5017589054" description="FAD-binding FR-type domain-containing protein" evidence="12">
    <location>
        <begin position="22"/>
        <end position="792"/>
    </location>
</feature>
<dbReference type="SUPFAM" id="SSF52343">
    <property type="entry name" value="Ferredoxin reductase-like, C-terminal NADP-linked domain"/>
    <property type="match status" value="1"/>
</dbReference>
<dbReference type="InterPro" id="IPR017927">
    <property type="entry name" value="FAD-bd_FR_type"/>
</dbReference>
<keyword evidence="3" id="KW-0813">Transport</keyword>
<keyword evidence="8" id="KW-0406">Ion transport</keyword>
<feature type="domain" description="FAD-binding FR-type" evidence="13">
    <location>
        <begin position="441"/>
        <end position="619"/>
    </location>
</feature>
<dbReference type="CDD" id="cd06186">
    <property type="entry name" value="NOX_Duox_like_FAD_NADP"/>
    <property type="match status" value="1"/>
</dbReference>
<dbReference type="GO" id="GO:0000293">
    <property type="term" value="F:ferric-chelate reductase activity"/>
    <property type="evidence" value="ECO:0007669"/>
    <property type="project" value="UniProtKB-ARBA"/>
</dbReference>
<evidence type="ECO:0000256" key="8">
    <source>
        <dbReference type="ARBA" id="ARBA00023065"/>
    </source>
</evidence>
<dbReference type="STRING" id="1849047.A0A3D8RN90"/>
<keyword evidence="15" id="KW-1185">Reference proteome</keyword>
<evidence type="ECO:0000256" key="11">
    <source>
        <dbReference type="SAM" id="Phobius"/>
    </source>
</evidence>
<dbReference type="Proteomes" id="UP000256645">
    <property type="component" value="Unassembled WGS sequence"/>
</dbReference>
<gene>
    <name evidence="14" type="ORF">BP6252_06655</name>
</gene>
<dbReference type="SFLD" id="SFLDG01168">
    <property type="entry name" value="Ferric_reductase_subgroup_(FRE"/>
    <property type="match status" value="1"/>
</dbReference>
<dbReference type="Gene3D" id="3.40.50.80">
    <property type="entry name" value="Nucleotide-binding domain of ferredoxin-NADP reductase (FNR) module"/>
    <property type="match status" value="1"/>
</dbReference>
<evidence type="ECO:0000256" key="9">
    <source>
        <dbReference type="ARBA" id="ARBA00023136"/>
    </source>
</evidence>
<name>A0A3D8RN90_9HELO</name>
<keyword evidence="9 11" id="KW-0472">Membrane</keyword>
<dbReference type="PANTHER" id="PTHR32361:SF9">
    <property type="entry name" value="FERRIC REDUCTASE TRANSMEMBRANE COMPONENT 3-RELATED"/>
    <property type="match status" value="1"/>
</dbReference>
<keyword evidence="12" id="KW-0732">Signal</keyword>
<evidence type="ECO:0000256" key="7">
    <source>
        <dbReference type="ARBA" id="ARBA00023002"/>
    </source>
</evidence>
<feature type="transmembrane region" description="Helical" evidence="11">
    <location>
        <begin position="399"/>
        <end position="419"/>
    </location>
</feature>
<dbReference type="GO" id="GO:0015677">
    <property type="term" value="P:copper ion import"/>
    <property type="evidence" value="ECO:0007669"/>
    <property type="project" value="TreeGrafter"/>
</dbReference>
<feature type="transmembrane region" description="Helical" evidence="11">
    <location>
        <begin position="181"/>
        <end position="200"/>
    </location>
</feature>
<organism evidence="14 15">
    <name type="scientific">Coleophoma cylindrospora</name>
    <dbReference type="NCBI Taxonomy" id="1849047"/>
    <lineage>
        <taxon>Eukaryota</taxon>
        <taxon>Fungi</taxon>
        <taxon>Dikarya</taxon>
        <taxon>Ascomycota</taxon>
        <taxon>Pezizomycotina</taxon>
        <taxon>Leotiomycetes</taxon>
        <taxon>Helotiales</taxon>
        <taxon>Dermateaceae</taxon>
        <taxon>Coleophoma</taxon>
    </lineage>
</organism>
<evidence type="ECO:0000256" key="2">
    <source>
        <dbReference type="ARBA" id="ARBA00006278"/>
    </source>
</evidence>
<dbReference type="InterPro" id="IPR039261">
    <property type="entry name" value="FNR_nucleotide-bd"/>
</dbReference>